<reference evidence="1 2" key="1">
    <citation type="journal article" date="2019" name="bioRxiv">
        <title>Bacteria contribute to plant secondary compound degradation in a generalist herbivore system.</title>
        <authorList>
            <person name="Francoeur C.B."/>
            <person name="Khadempour L."/>
            <person name="Moreira-Soto R.D."/>
            <person name="Gotting K."/>
            <person name="Book A.J."/>
            <person name="Pinto-Tomas A.A."/>
            <person name="Keefover-Ring K."/>
            <person name="Currie C.R."/>
        </authorList>
    </citation>
    <scope>NUCLEOTIDE SEQUENCE [LARGE SCALE GENOMIC DNA]</scope>
    <source>
        <strain evidence="1">Al-1710</strain>
    </source>
</reference>
<dbReference type="RefSeq" id="WP_166934906.1">
    <property type="nucleotide sequence ID" value="NZ_VWXC01000013.1"/>
</dbReference>
<comment type="caution">
    <text evidence="1">The sequence shown here is derived from an EMBL/GenBank/DDBJ whole genome shotgun (WGS) entry which is preliminary data.</text>
</comment>
<dbReference type="Proteomes" id="UP001515780">
    <property type="component" value="Unassembled WGS sequence"/>
</dbReference>
<gene>
    <name evidence="1" type="ORF">F3J37_18020</name>
</gene>
<name>A0ABX0RY76_9GAMM</name>
<proteinExistence type="predicted"/>
<organism evidence="1 2">
    <name type="scientific">Candidatus Pantoea communis</name>
    <dbReference type="NCBI Taxonomy" id="2608354"/>
    <lineage>
        <taxon>Bacteria</taxon>
        <taxon>Pseudomonadati</taxon>
        <taxon>Pseudomonadota</taxon>
        <taxon>Gammaproteobacteria</taxon>
        <taxon>Enterobacterales</taxon>
        <taxon>Erwiniaceae</taxon>
        <taxon>Pantoea</taxon>
    </lineage>
</organism>
<dbReference type="EMBL" id="VWXC01000013">
    <property type="protein sequence ID" value="NIG20575.1"/>
    <property type="molecule type" value="Genomic_DNA"/>
</dbReference>
<evidence type="ECO:0000313" key="1">
    <source>
        <dbReference type="EMBL" id="NIG20575.1"/>
    </source>
</evidence>
<accession>A0ABX0RY76</accession>
<protein>
    <submittedName>
        <fullName evidence="1">Uncharacterized protein</fullName>
    </submittedName>
</protein>
<keyword evidence="2" id="KW-1185">Reference proteome</keyword>
<sequence length="78" mass="8582">MASNKKPNYSAKVKFWANGVTSECSGGMTGCISAMFTSLPKEKRESLLKQLEERHVAVCEWEAKKDASELAIANQKTS</sequence>
<evidence type="ECO:0000313" key="2">
    <source>
        <dbReference type="Proteomes" id="UP001515780"/>
    </source>
</evidence>